<dbReference type="Pfam" id="PF07758">
    <property type="entry name" value="DUF1614"/>
    <property type="match status" value="1"/>
</dbReference>
<evidence type="ECO:0000313" key="2">
    <source>
        <dbReference type="EMBL" id="KON29654.1"/>
    </source>
</evidence>
<protein>
    <recommendedName>
        <fullName evidence="4">DUF1614 domain-containing protein</fullName>
    </recommendedName>
</protein>
<sequence>MYRRRRLVFRPFSVLYFLVLLIGLVIILPFAFLFLRDLLIRGLMLPPEMVGGLLLISLFGSFVNIPVAELKSRAPMFTYREVPLFGVAWHVPRMEMGTRTTLVTLNVGGALVPLIISAYILAYAIPHGDPDPLSAYGKVLLVLAVVALAVNRTSRIVKGLGIATPALVPPAITVLATLLVYRVGGISSPTLIAYAGGTLGALVGADLLNIRHLPKLGAPVVSIGGAGTFDGIYTTGIASVLLVLLLM</sequence>
<accession>A0A0M0BMJ9</accession>
<dbReference type="EMBL" id="LFWZ01000057">
    <property type="protein sequence ID" value="KON29654.1"/>
    <property type="molecule type" value="Genomic_DNA"/>
</dbReference>
<comment type="caution">
    <text evidence="2">The sequence shown here is derived from an EMBL/GenBank/DDBJ whole genome shotgun (WGS) entry which is preliminary data.</text>
</comment>
<feature type="transmembrane region" description="Helical" evidence="1">
    <location>
        <begin position="220"/>
        <end position="246"/>
    </location>
</feature>
<reference evidence="2 3" key="1">
    <citation type="submission" date="2015-06" db="EMBL/GenBank/DDBJ databases">
        <title>New insights into the roles of widespread benthic archaea in carbon and nitrogen cycling.</title>
        <authorList>
            <person name="Lazar C.S."/>
            <person name="Baker B.J."/>
            <person name="Seitz K.W."/>
            <person name="Hyde A.S."/>
            <person name="Dick G.J."/>
            <person name="Hinrichs K.-U."/>
            <person name="Teske A.P."/>
        </authorList>
    </citation>
    <scope>NUCLEOTIDE SEQUENCE [LARGE SCALE GENOMIC DNA]</scope>
    <source>
        <strain evidence="2">DG-45</strain>
    </source>
</reference>
<keyword evidence="1" id="KW-0472">Membrane</keyword>
<feature type="transmembrane region" description="Helical" evidence="1">
    <location>
        <begin position="102"/>
        <end position="121"/>
    </location>
</feature>
<dbReference type="Proteomes" id="UP000037210">
    <property type="component" value="Unassembled WGS sequence"/>
</dbReference>
<feature type="transmembrane region" description="Helical" evidence="1">
    <location>
        <begin position="12"/>
        <end position="35"/>
    </location>
</feature>
<organism evidence="2 3">
    <name type="scientific">miscellaneous Crenarchaeota group-15 archaeon DG-45</name>
    <dbReference type="NCBI Taxonomy" id="1685127"/>
    <lineage>
        <taxon>Archaea</taxon>
        <taxon>Candidatus Bathyarchaeota</taxon>
        <taxon>MCG-15</taxon>
    </lineage>
</organism>
<name>A0A0M0BMJ9_9ARCH</name>
<gene>
    <name evidence="2" type="ORF">AC482_06010</name>
</gene>
<evidence type="ECO:0008006" key="4">
    <source>
        <dbReference type="Google" id="ProtNLM"/>
    </source>
</evidence>
<feature type="transmembrane region" description="Helical" evidence="1">
    <location>
        <begin position="133"/>
        <end position="150"/>
    </location>
</feature>
<feature type="transmembrane region" description="Helical" evidence="1">
    <location>
        <begin position="50"/>
        <end position="70"/>
    </location>
</feature>
<dbReference type="AlphaFoldDB" id="A0A0M0BMJ9"/>
<feature type="transmembrane region" description="Helical" evidence="1">
    <location>
        <begin position="162"/>
        <end position="184"/>
    </location>
</feature>
<feature type="transmembrane region" description="Helical" evidence="1">
    <location>
        <begin position="190"/>
        <end position="208"/>
    </location>
</feature>
<dbReference type="PATRIC" id="fig|1685127.3.peg.1613"/>
<keyword evidence="1" id="KW-0812">Transmembrane</keyword>
<proteinExistence type="predicted"/>
<evidence type="ECO:0000256" key="1">
    <source>
        <dbReference type="SAM" id="Phobius"/>
    </source>
</evidence>
<dbReference type="InterPro" id="IPR011672">
    <property type="entry name" value="DUF1614"/>
</dbReference>
<keyword evidence="1" id="KW-1133">Transmembrane helix</keyword>
<evidence type="ECO:0000313" key="3">
    <source>
        <dbReference type="Proteomes" id="UP000037210"/>
    </source>
</evidence>